<dbReference type="EMBL" id="UOFH01000097">
    <property type="protein sequence ID" value="VAW59697.1"/>
    <property type="molecule type" value="Genomic_DNA"/>
</dbReference>
<dbReference type="InterPro" id="IPR001763">
    <property type="entry name" value="Rhodanese-like_dom"/>
</dbReference>
<dbReference type="SUPFAM" id="SSF51206">
    <property type="entry name" value="cAMP-binding domain-like"/>
    <property type="match status" value="2"/>
</dbReference>
<evidence type="ECO:0000313" key="3">
    <source>
        <dbReference type="EMBL" id="VAW59697.1"/>
    </source>
</evidence>
<dbReference type="SMART" id="SM00450">
    <property type="entry name" value="RHOD"/>
    <property type="match status" value="1"/>
</dbReference>
<dbReference type="AlphaFoldDB" id="A0A3B0X9V2"/>
<accession>A0A3B0X9V2</accession>
<dbReference type="Pfam" id="PF00581">
    <property type="entry name" value="Rhodanese"/>
    <property type="match status" value="1"/>
</dbReference>
<evidence type="ECO:0000259" key="1">
    <source>
        <dbReference type="PROSITE" id="PS50042"/>
    </source>
</evidence>
<dbReference type="InterPro" id="IPR036873">
    <property type="entry name" value="Rhodanese-like_dom_sf"/>
</dbReference>
<organism evidence="3">
    <name type="scientific">hydrothermal vent metagenome</name>
    <dbReference type="NCBI Taxonomy" id="652676"/>
    <lineage>
        <taxon>unclassified sequences</taxon>
        <taxon>metagenomes</taxon>
        <taxon>ecological metagenomes</taxon>
    </lineage>
</organism>
<feature type="domain" description="Cyclic nucleotide-binding" evidence="1">
    <location>
        <begin position="142"/>
        <end position="244"/>
    </location>
</feature>
<reference evidence="3" key="1">
    <citation type="submission" date="2018-06" db="EMBL/GenBank/DDBJ databases">
        <authorList>
            <person name="Zhirakovskaya E."/>
        </authorList>
    </citation>
    <scope>NUCLEOTIDE SEQUENCE</scope>
</reference>
<feature type="domain" description="Rhodanese" evidence="2">
    <location>
        <begin position="261"/>
        <end position="345"/>
    </location>
</feature>
<dbReference type="Gene3D" id="2.60.120.10">
    <property type="entry name" value="Jelly Rolls"/>
    <property type="match status" value="2"/>
</dbReference>
<dbReference type="CDD" id="cd00038">
    <property type="entry name" value="CAP_ED"/>
    <property type="match status" value="2"/>
</dbReference>
<gene>
    <name evidence="3" type="ORF">MNBD_GAMMA08-2623</name>
</gene>
<dbReference type="InterPro" id="IPR018490">
    <property type="entry name" value="cNMP-bd_dom_sf"/>
</dbReference>
<dbReference type="PROSITE" id="PS50042">
    <property type="entry name" value="CNMP_BINDING_3"/>
    <property type="match status" value="2"/>
</dbReference>
<evidence type="ECO:0000259" key="2">
    <source>
        <dbReference type="PROSITE" id="PS50206"/>
    </source>
</evidence>
<sequence>MALSTKLKKVLFKLSNRYFPFNNLSPERLQEIVNHIRIIELQKNEILQMRGSRSQDYLYLMEGEIDIICEGNIRSINTPEETQRSPLLLPDENSSCSIIAKTNCIISHAKQDILDTIIAWDYIGRETRKTVKYLDIIRNTLVFQRLPIEYIESAFSRMKPSRFEKGDTISADTSDAYYLILSGRAEVQKFDSISQNYKRVTELGIGDIFGDEAQVAGKNPDETVTMLEDSEVLILGKTDYQQLIARPEVQTVKSRVAKTMLDNGYKLLDVRFAEEYAENRIPGASLIPLSDLSQQLKTLDAKQPYIIYCHSGPRSAVAALIMREQNFEAFSLDGGIRDWPYDIERASAKLNIVPMAKKFH</sequence>
<name>A0A3B0X9V2_9ZZZZ</name>
<dbReference type="Pfam" id="PF00027">
    <property type="entry name" value="cNMP_binding"/>
    <property type="match status" value="1"/>
</dbReference>
<dbReference type="Gene3D" id="3.40.250.10">
    <property type="entry name" value="Rhodanese-like domain"/>
    <property type="match status" value="1"/>
</dbReference>
<dbReference type="InterPro" id="IPR014710">
    <property type="entry name" value="RmlC-like_jellyroll"/>
</dbReference>
<dbReference type="PANTHER" id="PTHR43031">
    <property type="entry name" value="FAD-DEPENDENT OXIDOREDUCTASE"/>
    <property type="match status" value="1"/>
</dbReference>
<dbReference type="PROSITE" id="PS50206">
    <property type="entry name" value="RHODANESE_3"/>
    <property type="match status" value="1"/>
</dbReference>
<dbReference type="InterPro" id="IPR050229">
    <property type="entry name" value="GlpE_sulfurtransferase"/>
</dbReference>
<dbReference type="SUPFAM" id="SSF52821">
    <property type="entry name" value="Rhodanese/Cell cycle control phosphatase"/>
    <property type="match status" value="1"/>
</dbReference>
<feature type="domain" description="Cyclic nucleotide-binding" evidence="1">
    <location>
        <begin position="20"/>
        <end position="104"/>
    </location>
</feature>
<protein>
    <submittedName>
        <fullName evidence="3">Uncharacterized protein</fullName>
    </submittedName>
</protein>
<dbReference type="CDD" id="cd00158">
    <property type="entry name" value="RHOD"/>
    <property type="match status" value="1"/>
</dbReference>
<dbReference type="PANTHER" id="PTHR43031:SF1">
    <property type="entry name" value="PYRIDINE NUCLEOTIDE-DISULPHIDE OXIDOREDUCTASE"/>
    <property type="match status" value="1"/>
</dbReference>
<dbReference type="InterPro" id="IPR000595">
    <property type="entry name" value="cNMP-bd_dom"/>
</dbReference>
<proteinExistence type="predicted"/>